<comment type="caution">
    <text evidence="7">The sequence shown here is derived from an EMBL/GenBank/DDBJ whole genome shotgun (WGS) entry which is preliminary data.</text>
</comment>
<keyword evidence="3" id="KW-0690">Ribosome biogenesis</keyword>
<evidence type="ECO:0000256" key="4">
    <source>
        <dbReference type="ARBA" id="ARBA00023242"/>
    </source>
</evidence>
<dbReference type="CDD" id="cd00875">
    <property type="entry name" value="RNA_Cyclase_Class_I"/>
    <property type="match status" value="1"/>
</dbReference>
<dbReference type="InterPro" id="IPR013792">
    <property type="entry name" value="RNA3'P_cycl/enolpyr_Trfase_a/b"/>
</dbReference>
<protein>
    <recommendedName>
        <fullName evidence="9">RNA 3'-terminal phosphate cyclase-like protein</fullName>
    </recommendedName>
</protein>
<dbReference type="EMBL" id="CALNXI010000508">
    <property type="protein sequence ID" value="CAH3028388.1"/>
    <property type="molecule type" value="Genomic_DNA"/>
</dbReference>
<dbReference type="Pfam" id="PF05189">
    <property type="entry name" value="RTC_insert"/>
    <property type="match status" value="1"/>
</dbReference>
<dbReference type="PANTHER" id="PTHR11096:SF1">
    <property type="entry name" value="RNA 3'-TERMINAL PHOSPHATE CYCLASE-LIKE PROTEIN"/>
    <property type="match status" value="1"/>
</dbReference>
<proteinExistence type="inferred from homology"/>
<evidence type="ECO:0008006" key="9">
    <source>
        <dbReference type="Google" id="ProtNLM"/>
    </source>
</evidence>
<feature type="domain" description="RNA 3'-terminal phosphate cyclase" evidence="5">
    <location>
        <begin position="6"/>
        <end position="338"/>
    </location>
</feature>
<keyword evidence="8" id="KW-1185">Reference proteome</keyword>
<dbReference type="PANTHER" id="PTHR11096">
    <property type="entry name" value="RNA 3' TERMINAL PHOSPHATE CYCLASE"/>
    <property type="match status" value="1"/>
</dbReference>
<comment type="similarity">
    <text evidence="2">Belongs to the RNA 3'-terminal cyclase family. Type 2 subfamily.</text>
</comment>
<reference evidence="7 8" key="1">
    <citation type="submission" date="2022-05" db="EMBL/GenBank/DDBJ databases">
        <authorList>
            <consortium name="Genoscope - CEA"/>
            <person name="William W."/>
        </authorList>
    </citation>
    <scope>NUCLEOTIDE SEQUENCE [LARGE SCALE GENOMIC DNA]</scope>
</reference>
<sequence>MAADLTYEGCNFFRLRLVLATLSEKSAKIKNIRANEDDPGLKDFEASFIRLLDKLTNGSRIEVNETGTMLFYKPGLLAGGPVEHVCNPQRSVGYYLEAVVMLAPFCKKPLRLNLKGVTNDRYDPTVDIIKTVTIPLIKKFVVDDEGLDLKILKRGAPPEGGGEVIFSCPVRKSLRPIQNTDPGKIKRIRGLAYAMRVSPAICNRVVDAVRGVLNQFVSDIYIYTDHCKGAQSGKSPGFGISLVAESTTGSILSIQTASTPVGEGQSVVPEDLGTQAAEMLLEEIYMGGYVDSRHQSLALLYMILGQRDVSKLLTGPLTPYTIQFLRHLKEFFGVIFKIQAQQSGDDGSTHGETKVLLSCVGVGYTNINKTMV</sequence>
<keyword evidence="4" id="KW-0539">Nucleus</keyword>
<evidence type="ECO:0000256" key="2">
    <source>
        <dbReference type="ARBA" id="ARBA00007089"/>
    </source>
</evidence>
<dbReference type="InterPro" id="IPR023797">
    <property type="entry name" value="RNA3'_phos_cyclase_dom"/>
</dbReference>
<evidence type="ECO:0000256" key="3">
    <source>
        <dbReference type="ARBA" id="ARBA00022517"/>
    </source>
</evidence>
<comment type="subcellular location">
    <subcellularLocation>
        <location evidence="1">Nucleus</location>
        <location evidence="1">Nucleolus</location>
    </subcellularLocation>
</comment>
<evidence type="ECO:0000256" key="1">
    <source>
        <dbReference type="ARBA" id="ARBA00004604"/>
    </source>
</evidence>
<accession>A0ABN8MFV1</accession>
<dbReference type="Gene3D" id="3.65.10.20">
    <property type="entry name" value="RNA 3'-terminal phosphate cyclase domain"/>
    <property type="match status" value="1"/>
</dbReference>
<dbReference type="InterPro" id="IPR000228">
    <property type="entry name" value="RNA3'_term_phos_cyc"/>
</dbReference>
<dbReference type="InterPro" id="IPR037136">
    <property type="entry name" value="RNA3'_phos_cyclase_dom_sf"/>
</dbReference>
<dbReference type="InterPro" id="IPR020719">
    <property type="entry name" value="RNA3'_term_phos_cycl-like_CS"/>
</dbReference>
<name>A0ABN8MFV1_9CNID</name>
<evidence type="ECO:0000313" key="8">
    <source>
        <dbReference type="Proteomes" id="UP001159427"/>
    </source>
</evidence>
<dbReference type="Pfam" id="PF01137">
    <property type="entry name" value="RTC"/>
    <property type="match status" value="1"/>
</dbReference>
<dbReference type="InterPro" id="IPR036553">
    <property type="entry name" value="RPTC_insert"/>
</dbReference>
<dbReference type="Gene3D" id="3.30.360.20">
    <property type="entry name" value="RNA 3'-terminal phosphate cyclase, insert domain"/>
    <property type="match status" value="1"/>
</dbReference>
<evidence type="ECO:0000313" key="7">
    <source>
        <dbReference type="EMBL" id="CAH3028388.1"/>
    </source>
</evidence>
<dbReference type="PROSITE" id="PS01287">
    <property type="entry name" value="RTC"/>
    <property type="match status" value="1"/>
</dbReference>
<dbReference type="NCBIfam" id="TIGR03400">
    <property type="entry name" value="18S_RNA_Rcl1p"/>
    <property type="match status" value="1"/>
</dbReference>
<gene>
    <name evidence="7" type="ORF">PEVE_00033937</name>
</gene>
<evidence type="ECO:0000259" key="6">
    <source>
        <dbReference type="Pfam" id="PF05189"/>
    </source>
</evidence>
<dbReference type="InterPro" id="IPR013791">
    <property type="entry name" value="RNA3'-term_phos_cycl_insert"/>
</dbReference>
<dbReference type="PIRSF" id="PIRSF005378">
    <property type="entry name" value="RNA3'_term_phos_cycl_euk"/>
    <property type="match status" value="1"/>
</dbReference>
<dbReference type="InterPro" id="IPR016443">
    <property type="entry name" value="RNA3'_term_phos_cyc_type_2"/>
</dbReference>
<feature type="domain" description="RNA 3'-terminal phosphate cyclase insert" evidence="6">
    <location>
        <begin position="180"/>
        <end position="284"/>
    </location>
</feature>
<dbReference type="SUPFAM" id="SSF55205">
    <property type="entry name" value="EPT/RTPC-like"/>
    <property type="match status" value="1"/>
</dbReference>
<organism evidence="7 8">
    <name type="scientific">Porites evermanni</name>
    <dbReference type="NCBI Taxonomy" id="104178"/>
    <lineage>
        <taxon>Eukaryota</taxon>
        <taxon>Metazoa</taxon>
        <taxon>Cnidaria</taxon>
        <taxon>Anthozoa</taxon>
        <taxon>Hexacorallia</taxon>
        <taxon>Scleractinia</taxon>
        <taxon>Fungiina</taxon>
        <taxon>Poritidae</taxon>
        <taxon>Porites</taxon>
    </lineage>
</organism>
<evidence type="ECO:0000259" key="5">
    <source>
        <dbReference type="Pfam" id="PF01137"/>
    </source>
</evidence>
<dbReference type="Proteomes" id="UP001159427">
    <property type="component" value="Unassembled WGS sequence"/>
</dbReference>